<dbReference type="InterPro" id="IPR050196">
    <property type="entry name" value="Cytochrome_P450_Monoox"/>
</dbReference>
<dbReference type="EMBL" id="CAKKLH010000088">
    <property type="protein sequence ID" value="CAH0102595.1"/>
    <property type="molecule type" value="Genomic_DNA"/>
</dbReference>
<accession>A0A8J2WKQ2</accession>
<evidence type="ECO:0000256" key="8">
    <source>
        <dbReference type="ARBA" id="ARBA00023136"/>
    </source>
</evidence>
<comment type="caution">
    <text evidence="10">The sequence shown here is derived from an EMBL/GenBank/DDBJ whole genome shotgun (WGS) entry which is preliminary data.</text>
</comment>
<keyword evidence="7" id="KW-0503">Monooxygenase</keyword>
<keyword evidence="4" id="KW-0479">Metal-binding</keyword>
<dbReference type="Proteomes" id="UP000789390">
    <property type="component" value="Unassembled WGS sequence"/>
</dbReference>
<evidence type="ECO:0000256" key="7">
    <source>
        <dbReference type="ARBA" id="ARBA00023033"/>
    </source>
</evidence>
<keyword evidence="7" id="KW-0560">Oxidoreductase</keyword>
<evidence type="ECO:0000256" key="6">
    <source>
        <dbReference type="ARBA" id="ARBA00023004"/>
    </source>
</evidence>
<keyword evidence="8" id="KW-0472">Membrane</keyword>
<organism evidence="10 11">
    <name type="scientific">Daphnia galeata</name>
    <dbReference type="NCBI Taxonomy" id="27404"/>
    <lineage>
        <taxon>Eukaryota</taxon>
        <taxon>Metazoa</taxon>
        <taxon>Ecdysozoa</taxon>
        <taxon>Arthropoda</taxon>
        <taxon>Crustacea</taxon>
        <taxon>Branchiopoda</taxon>
        <taxon>Diplostraca</taxon>
        <taxon>Cladocera</taxon>
        <taxon>Anomopoda</taxon>
        <taxon>Daphniidae</taxon>
        <taxon>Daphnia</taxon>
    </lineage>
</organism>
<evidence type="ECO:0000256" key="5">
    <source>
        <dbReference type="ARBA" id="ARBA00022824"/>
    </source>
</evidence>
<dbReference type="SUPFAM" id="SSF48264">
    <property type="entry name" value="Cytochrome P450"/>
    <property type="match status" value="1"/>
</dbReference>
<dbReference type="PANTHER" id="PTHR24291:SF189">
    <property type="entry name" value="CYTOCHROME P450 4C3-RELATED"/>
    <property type="match status" value="1"/>
</dbReference>
<evidence type="ECO:0000256" key="9">
    <source>
        <dbReference type="SAM" id="SignalP"/>
    </source>
</evidence>
<keyword evidence="5" id="KW-0256">Endoplasmic reticulum</keyword>
<keyword evidence="9" id="KW-0732">Signal</keyword>
<gene>
    <name evidence="10" type="ORF">DGAL_LOCUS5015</name>
</gene>
<proteinExistence type="inferred from homology"/>
<dbReference type="PANTHER" id="PTHR24291">
    <property type="entry name" value="CYTOCHROME P450 FAMILY 4"/>
    <property type="match status" value="1"/>
</dbReference>
<evidence type="ECO:0000256" key="1">
    <source>
        <dbReference type="ARBA" id="ARBA00001971"/>
    </source>
</evidence>
<dbReference type="GO" id="GO:0005506">
    <property type="term" value="F:iron ion binding"/>
    <property type="evidence" value="ECO:0007669"/>
    <property type="project" value="InterPro"/>
</dbReference>
<keyword evidence="11" id="KW-1185">Reference proteome</keyword>
<sequence>MEGKQHKHDQVTTEKKKNVWLFCLLDLLLDVSKGGEVLSDLDIREEVDTFMFEGHDTTTTTINCSA</sequence>
<keyword evidence="4" id="KW-0349">Heme</keyword>
<comment type="similarity">
    <text evidence="3">Belongs to the cytochrome P450 family.</text>
</comment>
<feature type="signal peptide" evidence="9">
    <location>
        <begin position="1"/>
        <end position="34"/>
    </location>
</feature>
<dbReference type="Pfam" id="PF00067">
    <property type="entry name" value="p450"/>
    <property type="match status" value="1"/>
</dbReference>
<dbReference type="GO" id="GO:0020037">
    <property type="term" value="F:heme binding"/>
    <property type="evidence" value="ECO:0007669"/>
    <property type="project" value="InterPro"/>
</dbReference>
<comment type="cofactor">
    <cofactor evidence="1">
        <name>heme</name>
        <dbReference type="ChEBI" id="CHEBI:30413"/>
    </cofactor>
</comment>
<comment type="subcellular location">
    <subcellularLocation>
        <location evidence="2">Endoplasmic reticulum membrane</location>
    </subcellularLocation>
</comment>
<dbReference type="AlphaFoldDB" id="A0A8J2WKQ2"/>
<keyword evidence="6" id="KW-0408">Iron</keyword>
<name>A0A8J2WKQ2_9CRUS</name>
<evidence type="ECO:0000256" key="2">
    <source>
        <dbReference type="ARBA" id="ARBA00004586"/>
    </source>
</evidence>
<dbReference type="InterPro" id="IPR036396">
    <property type="entry name" value="Cyt_P450_sf"/>
</dbReference>
<evidence type="ECO:0000256" key="3">
    <source>
        <dbReference type="ARBA" id="ARBA00010617"/>
    </source>
</evidence>
<dbReference type="Gene3D" id="1.10.630.10">
    <property type="entry name" value="Cytochrome P450"/>
    <property type="match status" value="1"/>
</dbReference>
<protein>
    <submittedName>
        <fullName evidence="10">Uncharacterized protein</fullName>
    </submittedName>
</protein>
<dbReference type="InterPro" id="IPR001128">
    <property type="entry name" value="Cyt_P450"/>
</dbReference>
<dbReference type="OrthoDB" id="8059791at2759"/>
<evidence type="ECO:0000313" key="11">
    <source>
        <dbReference type="Proteomes" id="UP000789390"/>
    </source>
</evidence>
<feature type="chain" id="PRO_5035239147" evidence="9">
    <location>
        <begin position="35"/>
        <end position="66"/>
    </location>
</feature>
<dbReference type="GO" id="GO:0005789">
    <property type="term" value="C:endoplasmic reticulum membrane"/>
    <property type="evidence" value="ECO:0007669"/>
    <property type="project" value="UniProtKB-SubCell"/>
</dbReference>
<evidence type="ECO:0000313" key="10">
    <source>
        <dbReference type="EMBL" id="CAH0102595.1"/>
    </source>
</evidence>
<evidence type="ECO:0000256" key="4">
    <source>
        <dbReference type="ARBA" id="ARBA00022617"/>
    </source>
</evidence>
<reference evidence="10" key="1">
    <citation type="submission" date="2021-11" db="EMBL/GenBank/DDBJ databases">
        <authorList>
            <person name="Schell T."/>
        </authorList>
    </citation>
    <scope>NUCLEOTIDE SEQUENCE</scope>
    <source>
        <strain evidence="10">M5</strain>
    </source>
</reference>
<dbReference type="GO" id="GO:0016705">
    <property type="term" value="F:oxidoreductase activity, acting on paired donors, with incorporation or reduction of molecular oxygen"/>
    <property type="evidence" value="ECO:0007669"/>
    <property type="project" value="InterPro"/>
</dbReference>
<dbReference type="GO" id="GO:0004497">
    <property type="term" value="F:monooxygenase activity"/>
    <property type="evidence" value="ECO:0007669"/>
    <property type="project" value="UniProtKB-KW"/>
</dbReference>